<keyword evidence="10" id="KW-1133">Transmembrane helix</keyword>
<dbReference type="Proteomes" id="UP000398389">
    <property type="component" value="Unassembled WGS sequence"/>
</dbReference>
<keyword evidence="15" id="KW-1185">Reference proteome</keyword>
<keyword evidence="6" id="KW-0808">Transferase</keyword>
<dbReference type="PANTHER" id="PTHR23033:SF47">
    <property type="entry name" value="APPLE DOMAIN-CONTAINING PROTEIN-RELATED"/>
    <property type="match status" value="1"/>
</dbReference>
<protein>
    <recommendedName>
        <fullName evidence="4">N-acetylgalactosaminide beta-1,3-galactosyltransferase</fullName>
        <ecNumber evidence="4">2.4.1.122</ecNumber>
    </recommendedName>
</protein>
<evidence type="ECO:0000256" key="1">
    <source>
        <dbReference type="ARBA" id="ARBA00004606"/>
    </source>
</evidence>
<feature type="compositionally biased region" description="Low complexity" evidence="12">
    <location>
        <begin position="331"/>
        <end position="340"/>
    </location>
</feature>
<feature type="domain" description="Fringe-like glycosyltransferase" evidence="13">
    <location>
        <begin position="491"/>
        <end position="592"/>
    </location>
</feature>
<dbReference type="GO" id="GO:0000166">
    <property type="term" value="F:nucleotide binding"/>
    <property type="evidence" value="ECO:0007669"/>
    <property type="project" value="UniProtKB-KW"/>
</dbReference>
<evidence type="ECO:0000256" key="9">
    <source>
        <dbReference type="ARBA" id="ARBA00022968"/>
    </source>
</evidence>
<dbReference type="EC" id="2.4.1.122" evidence="4"/>
<dbReference type="InterPro" id="IPR026050">
    <property type="entry name" value="C1GALT1/C1GALT1_chp1"/>
</dbReference>
<gene>
    <name evidence="14" type="ORF">SAPINGB_P003032</name>
</gene>
<evidence type="ECO:0000313" key="14">
    <source>
        <dbReference type="EMBL" id="VVT51244.1"/>
    </source>
</evidence>
<sequence>MLLEAMSSGRYYDAYTNFHPNPYGSPVSQVKNMSNIGQYINNPDTPVFPAFYRTPMDVEEATTLAGQPLYDQAQPGGADWRSILRDIQEKRRLLREKENMRDKKTLYEQPLENTNPTIKDETSKDTENIQGPTVAKRASAALLNKIKTRRRSITSAQQAAQKFGQFKRQFLTSRSFFHEYPENNRFESDESWRPTEVFPDSPVVLRQTYDSSVVLGAAAAAVAEAGADVAAIPAYFPGQLSSAQLRRKRDEAESKALHPETSKSAFFAKPFKSWDHELQQEARGEKFQPRPAGAGQQILKSQDEEEQLAVETQKDQYRHYGTPEKGFSPENNNNNNNNNNQKKKKVGLSHEKQREMQQQILNSKVSRSQHMQQYLANDFGEGTERIFLLMKTGRSVQWERLPTHFFTTFTRFPNFAIYSDAASSMAGYEIIDILQDLPMEVLKDRQLGLYVEQQKMRRDHTYADGIRKDERPWIMDKFKNIPMLQHAWRHAPDNDWYVLVDDDTYILSDNLGQWLATLDPNKPYYLGSAVAGLQHIFAHGGSGIILSRGVMEMAFGHDKTDEWVDEYSSRALRECCGDYMLAAFLKEKLDVGLNLSVSGKRFQGEDFTLAAFNKQNWCSDIVSFHHVTPRSIELLWEYERIRGYAAHARAGHVFSPQDGLQAHQARTISYGDLYTDFVKPYLLPMRDMWDNGAKEVEFSWARDVLSGHANVDDYLRNDGNSDKAYTSVDKCRQACLARADCLMFRYDPYQKYCGFAASVSFGHPRTSYQDNEVRRLLKQHGIVQPPRTKDDAMHSEWRLDRIEAMRTKIACDPPPENQDYDDGREGWYWRAREQSSDSLLDQFK</sequence>
<evidence type="ECO:0000256" key="4">
    <source>
        <dbReference type="ARBA" id="ARBA00012557"/>
    </source>
</evidence>
<dbReference type="Pfam" id="PF02434">
    <property type="entry name" value="Fringe"/>
    <property type="match status" value="1"/>
</dbReference>
<dbReference type="Gene3D" id="3.90.550.50">
    <property type="match status" value="1"/>
</dbReference>
<evidence type="ECO:0000256" key="12">
    <source>
        <dbReference type="SAM" id="MobiDB-lite"/>
    </source>
</evidence>
<evidence type="ECO:0000256" key="3">
    <source>
        <dbReference type="ARBA" id="ARBA00006462"/>
    </source>
</evidence>
<accession>A0A5E8BHW1</accession>
<dbReference type="OrthoDB" id="414175at2759"/>
<feature type="compositionally biased region" description="Basic and acidic residues" evidence="12">
    <location>
        <begin position="312"/>
        <end position="322"/>
    </location>
</feature>
<keyword evidence="9" id="KW-0735">Signal-anchor</keyword>
<organism evidence="14 15">
    <name type="scientific">Magnusiomyces paraingens</name>
    <dbReference type="NCBI Taxonomy" id="2606893"/>
    <lineage>
        <taxon>Eukaryota</taxon>
        <taxon>Fungi</taxon>
        <taxon>Dikarya</taxon>
        <taxon>Ascomycota</taxon>
        <taxon>Saccharomycotina</taxon>
        <taxon>Dipodascomycetes</taxon>
        <taxon>Dipodascales</taxon>
        <taxon>Dipodascaceae</taxon>
        <taxon>Magnusiomyces</taxon>
    </lineage>
</organism>
<evidence type="ECO:0000256" key="7">
    <source>
        <dbReference type="ARBA" id="ARBA00022692"/>
    </source>
</evidence>
<dbReference type="InterPro" id="IPR003378">
    <property type="entry name" value="Fringe-like_glycosylTrfase"/>
</dbReference>
<evidence type="ECO:0000256" key="5">
    <source>
        <dbReference type="ARBA" id="ARBA00022676"/>
    </source>
</evidence>
<comment type="subcellular location">
    <subcellularLocation>
        <location evidence="1">Membrane</location>
        <topology evidence="1">Single-pass type II membrane protein</topology>
    </subcellularLocation>
</comment>
<evidence type="ECO:0000259" key="13">
    <source>
        <dbReference type="Pfam" id="PF02434"/>
    </source>
</evidence>
<name>A0A5E8BHW1_9ASCO</name>
<dbReference type="GeneID" id="43581850"/>
<evidence type="ECO:0000256" key="6">
    <source>
        <dbReference type="ARBA" id="ARBA00022679"/>
    </source>
</evidence>
<keyword evidence="11" id="KW-0472">Membrane</keyword>
<keyword evidence="8" id="KW-0547">Nucleotide-binding</keyword>
<feature type="region of interest" description="Disordered" evidence="12">
    <location>
        <begin position="278"/>
        <end position="350"/>
    </location>
</feature>
<evidence type="ECO:0000256" key="8">
    <source>
        <dbReference type="ARBA" id="ARBA00022741"/>
    </source>
</evidence>
<dbReference type="RefSeq" id="XP_031853641.1">
    <property type="nucleotide sequence ID" value="XM_031997750.1"/>
</dbReference>
<keyword evidence="5" id="KW-0328">Glycosyltransferase</keyword>
<evidence type="ECO:0000256" key="10">
    <source>
        <dbReference type="ARBA" id="ARBA00022989"/>
    </source>
</evidence>
<evidence type="ECO:0000313" key="15">
    <source>
        <dbReference type="Proteomes" id="UP000398389"/>
    </source>
</evidence>
<dbReference type="EMBL" id="CABVLU010000002">
    <property type="protein sequence ID" value="VVT51244.1"/>
    <property type="molecule type" value="Genomic_DNA"/>
</dbReference>
<keyword evidence="7" id="KW-0812">Transmembrane</keyword>
<feature type="compositionally biased region" description="Basic and acidic residues" evidence="12">
    <location>
        <begin position="278"/>
        <end position="288"/>
    </location>
</feature>
<comment type="similarity">
    <text evidence="3">Belongs to the glycosyltransferase 31 family. Beta3-Gal-T subfamily.</text>
</comment>
<comment type="pathway">
    <text evidence="2">Protein modification; protein glycosylation.</text>
</comment>
<dbReference type="PANTHER" id="PTHR23033">
    <property type="entry name" value="BETA1,3-GALACTOSYLTRANSFERASE"/>
    <property type="match status" value="1"/>
</dbReference>
<evidence type="ECO:0000256" key="11">
    <source>
        <dbReference type="ARBA" id="ARBA00023136"/>
    </source>
</evidence>
<evidence type="ECO:0000256" key="2">
    <source>
        <dbReference type="ARBA" id="ARBA00004922"/>
    </source>
</evidence>
<dbReference type="AlphaFoldDB" id="A0A5E8BHW1"/>
<dbReference type="GO" id="GO:0016020">
    <property type="term" value="C:membrane"/>
    <property type="evidence" value="ECO:0007669"/>
    <property type="project" value="UniProtKB-SubCell"/>
</dbReference>
<dbReference type="GO" id="GO:0016263">
    <property type="term" value="F:glycoprotein-N-acetylgalactosamine 3-beta-galactosyltransferase activity"/>
    <property type="evidence" value="ECO:0007669"/>
    <property type="project" value="UniProtKB-EC"/>
</dbReference>
<proteinExistence type="inferred from homology"/>
<reference evidence="14 15" key="1">
    <citation type="submission" date="2019-09" db="EMBL/GenBank/DDBJ databases">
        <authorList>
            <person name="Brejova B."/>
        </authorList>
    </citation>
    <scope>NUCLEOTIDE SEQUENCE [LARGE SCALE GENOMIC DNA]</scope>
</reference>